<dbReference type="PANTHER" id="PTHR40621">
    <property type="entry name" value="TRANSCRIPTION FACTOR KAPC-RELATED"/>
    <property type="match status" value="1"/>
</dbReference>
<dbReference type="PANTHER" id="PTHR40621:SF6">
    <property type="entry name" value="AP-1-LIKE TRANSCRIPTION FACTOR YAP1-RELATED"/>
    <property type="match status" value="1"/>
</dbReference>
<dbReference type="Pfam" id="PF08601">
    <property type="entry name" value="PAP1"/>
    <property type="match status" value="1"/>
</dbReference>
<dbReference type="PROSITE" id="PS50217">
    <property type="entry name" value="BZIP"/>
    <property type="match status" value="1"/>
</dbReference>
<feature type="compositionally biased region" description="Low complexity" evidence="4">
    <location>
        <begin position="129"/>
        <end position="139"/>
    </location>
</feature>
<dbReference type="AlphaFoldDB" id="A0A1Y2EV50"/>
<evidence type="ECO:0000256" key="2">
    <source>
        <dbReference type="ARBA" id="ARBA00004496"/>
    </source>
</evidence>
<reference evidence="6 7" key="1">
    <citation type="submission" date="2016-07" db="EMBL/GenBank/DDBJ databases">
        <title>Pervasive Adenine N6-methylation of Active Genes in Fungi.</title>
        <authorList>
            <consortium name="DOE Joint Genome Institute"/>
            <person name="Mondo S.J."/>
            <person name="Dannebaum R.O."/>
            <person name="Kuo R.C."/>
            <person name="Labutti K."/>
            <person name="Haridas S."/>
            <person name="Kuo A."/>
            <person name="Salamov A."/>
            <person name="Ahrendt S.R."/>
            <person name="Lipzen A."/>
            <person name="Sullivan W."/>
            <person name="Andreopoulos W.B."/>
            <person name="Clum A."/>
            <person name="Lindquist E."/>
            <person name="Daum C."/>
            <person name="Ramamoorthy G.K."/>
            <person name="Gryganskyi A."/>
            <person name="Culley D."/>
            <person name="Magnuson J.K."/>
            <person name="James T.Y."/>
            <person name="O'Malley M.A."/>
            <person name="Stajich J.E."/>
            <person name="Spatafora J.W."/>
            <person name="Visel A."/>
            <person name="Grigoriev I.V."/>
        </authorList>
    </citation>
    <scope>NUCLEOTIDE SEQUENCE [LARGE SCALE GENOMIC DNA]</scope>
    <source>
        <strain evidence="6 7">12-1054</strain>
    </source>
</reference>
<dbReference type="InterPro" id="IPR023167">
    <property type="entry name" value="Yap1_redox_dom_sf"/>
</dbReference>
<feature type="compositionally biased region" description="Polar residues" evidence="4">
    <location>
        <begin position="164"/>
        <end position="177"/>
    </location>
</feature>
<dbReference type="Proteomes" id="UP000193685">
    <property type="component" value="Unassembled WGS sequence"/>
</dbReference>
<accession>A0A1Y2EV50</accession>
<dbReference type="GO" id="GO:0000976">
    <property type="term" value="F:transcription cis-regulatory region binding"/>
    <property type="evidence" value="ECO:0007669"/>
    <property type="project" value="InterPro"/>
</dbReference>
<evidence type="ECO:0000256" key="3">
    <source>
        <dbReference type="ARBA" id="ARBA00023242"/>
    </source>
</evidence>
<dbReference type="FunFam" id="1.20.5.170:FF:000067">
    <property type="entry name" value="BZIP transcription factor"/>
    <property type="match status" value="1"/>
</dbReference>
<keyword evidence="7" id="KW-1185">Reference proteome</keyword>
<dbReference type="Gene3D" id="1.10.238.100">
    <property type="entry name" value="YAP1 redox domain. Chain B"/>
    <property type="match status" value="1"/>
</dbReference>
<dbReference type="GO" id="GO:0034599">
    <property type="term" value="P:cellular response to oxidative stress"/>
    <property type="evidence" value="ECO:0007669"/>
    <property type="project" value="UniProtKB-ARBA"/>
</dbReference>
<dbReference type="SMART" id="SM00338">
    <property type="entry name" value="BRLZ"/>
    <property type="match status" value="1"/>
</dbReference>
<feature type="compositionally biased region" description="Basic and acidic residues" evidence="4">
    <location>
        <begin position="48"/>
        <end position="64"/>
    </location>
</feature>
<dbReference type="GeneID" id="63788236"/>
<feature type="domain" description="BZIP" evidence="5">
    <location>
        <begin position="94"/>
        <end position="157"/>
    </location>
</feature>
<comment type="caution">
    <text evidence="6">The sequence shown here is derived from an EMBL/GenBank/DDBJ whole genome shotgun (WGS) entry which is preliminary data.</text>
</comment>
<feature type="compositionally biased region" description="Low complexity" evidence="4">
    <location>
        <begin position="67"/>
        <end position="81"/>
    </location>
</feature>
<proteinExistence type="predicted"/>
<dbReference type="OrthoDB" id="5380163at2759"/>
<evidence type="ECO:0000313" key="7">
    <source>
        <dbReference type="Proteomes" id="UP000193685"/>
    </source>
</evidence>
<dbReference type="Pfam" id="PF00170">
    <property type="entry name" value="bZIP_1"/>
    <property type="match status" value="1"/>
</dbReference>
<dbReference type="RefSeq" id="XP_040722302.1">
    <property type="nucleotide sequence ID" value="XM_040871637.1"/>
</dbReference>
<feature type="compositionally biased region" description="Polar residues" evidence="4">
    <location>
        <begin position="213"/>
        <end position="225"/>
    </location>
</feature>
<dbReference type="PROSITE" id="PS00036">
    <property type="entry name" value="BZIP_BASIC"/>
    <property type="match status" value="1"/>
</dbReference>
<dbReference type="EMBL" id="MCFI01000026">
    <property type="protein sequence ID" value="ORY75429.1"/>
    <property type="molecule type" value="Genomic_DNA"/>
</dbReference>
<dbReference type="CDD" id="cd14688">
    <property type="entry name" value="bZIP_YAP"/>
    <property type="match status" value="1"/>
</dbReference>
<organism evidence="6 7">
    <name type="scientific">Protomyces lactucae-debilis</name>
    <dbReference type="NCBI Taxonomy" id="2754530"/>
    <lineage>
        <taxon>Eukaryota</taxon>
        <taxon>Fungi</taxon>
        <taxon>Dikarya</taxon>
        <taxon>Ascomycota</taxon>
        <taxon>Taphrinomycotina</taxon>
        <taxon>Taphrinomycetes</taxon>
        <taxon>Taphrinales</taxon>
        <taxon>Protomycetaceae</taxon>
        <taxon>Protomyces</taxon>
    </lineage>
</organism>
<feature type="compositionally biased region" description="Polar residues" evidence="4">
    <location>
        <begin position="140"/>
        <end position="149"/>
    </location>
</feature>
<feature type="region of interest" description="Disordered" evidence="4">
    <location>
        <begin position="31"/>
        <end position="225"/>
    </location>
</feature>
<feature type="compositionally biased region" description="Basic and acidic residues" evidence="4">
    <location>
        <begin position="110"/>
        <end position="128"/>
    </location>
</feature>
<dbReference type="SUPFAM" id="SSF111430">
    <property type="entry name" value="YAP1 redox domain"/>
    <property type="match status" value="1"/>
</dbReference>
<dbReference type="SUPFAM" id="SSF57959">
    <property type="entry name" value="Leucine zipper domain"/>
    <property type="match status" value="1"/>
</dbReference>
<dbReference type="Gene3D" id="1.20.5.170">
    <property type="match status" value="1"/>
</dbReference>
<evidence type="ECO:0000256" key="1">
    <source>
        <dbReference type="ARBA" id="ARBA00004123"/>
    </source>
</evidence>
<comment type="subcellular location">
    <subcellularLocation>
        <location evidence="2">Cytoplasm</location>
    </subcellularLocation>
    <subcellularLocation>
        <location evidence="1">Nucleus</location>
    </subcellularLocation>
</comment>
<dbReference type="InterPro" id="IPR046347">
    <property type="entry name" value="bZIP_sf"/>
</dbReference>
<evidence type="ECO:0000313" key="6">
    <source>
        <dbReference type="EMBL" id="ORY75429.1"/>
    </source>
</evidence>
<sequence>MSDAAAYQYAQLAASFGLDLLPQTTTNEQLYGQAYVKQEGNGNESSSGDDRTQHPTGDGAERAAKRTALGDAATTDTTTTASEKKKPGRKPITDQPTTKRKAQNRAAQRAFRERKENHVKQLEDRIAELEQTTSTQQQENSYLKQQLQRFRQDGASHRSVEASPLQQTFDPVQSRPFTFNMAAYPSPASNTRRESTNSQAHESPRDCPGLSPGVSSTGTSPQTVSETDFFNPAAMPLFDRDPLLAPREPAVLPVMMAASPELSFGNLATSADLGFFNGQQQPQKAPSEEPMLFTDKHSFAPSAMAYRGGEDSFDALDLFDDQLLFGATGDVNHSADLFNGLDDLPDVAPATDVAAQEGGVLTCPEAWSKIVSHPKFESFDLDQLCADMRSKAVCSASKTQLHAQDAESSLDLYQKRMALLDGALEAHANRSL</sequence>
<gene>
    <name evidence="6" type="ORF">BCR37DRAFT_395529</name>
</gene>
<dbReference type="GO" id="GO:0001228">
    <property type="term" value="F:DNA-binding transcription activator activity, RNA polymerase II-specific"/>
    <property type="evidence" value="ECO:0007669"/>
    <property type="project" value="TreeGrafter"/>
</dbReference>
<name>A0A1Y2EV50_PROLT</name>
<dbReference type="OMA" id="MMEKSHA"/>
<dbReference type="GO" id="GO:0005737">
    <property type="term" value="C:cytoplasm"/>
    <property type="evidence" value="ECO:0007669"/>
    <property type="project" value="UniProtKB-SubCell"/>
</dbReference>
<evidence type="ECO:0000256" key="4">
    <source>
        <dbReference type="SAM" id="MobiDB-lite"/>
    </source>
</evidence>
<dbReference type="InterPro" id="IPR013910">
    <property type="entry name" value="TF_PAP1"/>
</dbReference>
<dbReference type="InterPro" id="IPR050936">
    <property type="entry name" value="AP-1-like"/>
</dbReference>
<dbReference type="InterPro" id="IPR004827">
    <property type="entry name" value="bZIP"/>
</dbReference>
<dbReference type="GO" id="GO:0090575">
    <property type="term" value="C:RNA polymerase II transcription regulator complex"/>
    <property type="evidence" value="ECO:0007669"/>
    <property type="project" value="TreeGrafter"/>
</dbReference>
<keyword evidence="3" id="KW-0539">Nucleus</keyword>
<dbReference type="STRING" id="56484.A0A1Y2EV50"/>
<feature type="compositionally biased region" description="Basic and acidic residues" evidence="4">
    <location>
        <begin position="150"/>
        <end position="160"/>
    </location>
</feature>
<protein>
    <recommendedName>
        <fullName evidence="5">BZIP domain-containing protein</fullName>
    </recommendedName>
</protein>
<evidence type="ECO:0000259" key="5">
    <source>
        <dbReference type="PROSITE" id="PS50217"/>
    </source>
</evidence>